<accession>A0A9Q8W8Q9</accession>
<organism evidence="1 2">
    <name type="scientific">Colletotrichum lupini</name>
    <dbReference type="NCBI Taxonomy" id="145971"/>
    <lineage>
        <taxon>Eukaryota</taxon>
        <taxon>Fungi</taxon>
        <taxon>Dikarya</taxon>
        <taxon>Ascomycota</taxon>
        <taxon>Pezizomycotina</taxon>
        <taxon>Sordariomycetes</taxon>
        <taxon>Hypocreomycetidae</taxon>
        <taxon>Glomerellales</taxon>
        <taxon>Glomerellaceae</taxon>
        <taxon>Colletotrichum</taxon>
        <taxon>Colletotrichum acutatum species complex</taxon>
    </lineage>
</organism>
<reference evidence="1" key="1">
    <citation type="journal article" date="2021" name="Mol. Plant Microbe Interact.">
        <title>Complete Genome Sequence of the Plant-Pathogenic Fungus Colletotrichum lupini.</title>
        <authorList>
            <person name="Baroncelli R."/>
            <person name="Pensec F."/>
            <person name="Da Lio D."/>
            <person name="Boufleur T."/>
            <person name="Vicente I."/>
            <person name="Sarrocco S."/>
            <person name="Picot A."/>
            <person name="Baraldi E."/>
            <person name="Sukno S."/>
            <person name="Thon M."/>
            <person name="Le Floch G."/>
        </authorList>
    </citation>
    <scope>NUCLEOTIDE SEQUENCE</scope>
    <source>
        <strain evidence="1">IMI 504893</strain>
    </source>
</reference>
<dbReference type="RefSeq" id="XP_049136492.1">
    <property type="nucleotide sequence ID" value="XM_049280535.1"/>
</dbReference>
<dbReference type="AlphaFoldDB" id="A0A9Q8W8Q9"/>
<proteinExistence type="predicted"/>
<dbReference type="KEGG" id="clup:CLUP02_01495"/>
<dbReference type="Proteomes" id="UP000830671">
    <property type="component" value="Chromosome 1"/>
</dbReference>
<dbReference type="EMBL" id="CP019471">
    <property type="protein sequence ID" value="UQC74843.1"/>
    <property type="molecule type" value="Genomic_DNA"/>
</dbReference>
<gene>
    <name evidence="1" type="ORF">CLUP02_01495</name>
</gene>
<protein>
    <submittedName>
        <fullName evidence="1">Uncharacterized protein</fullName>
    </submittedName>
</protein>
<sequence length="252" mass="28827">MALRRQHGYGIAVGHEDARRPSLHIQEKGWKDSFPQSLGRRVVRKIRSESRPQTGGFTENRQIQIVCQYTSGFSQTSLPRKMVSERTTKPITVREQCMSRGSLGWHMGLSFVEVYASGDLTLEVYLELVTFFDVVTSRSRFRSEKLNRISGGVVAENSAPCVFQIPTYTYLHSTIHGRLSSFAFDRRWIWRGGGWEAKAVDEQRGMLEREKKIDPRFFSLDLLSSTPLPIDRQTWGGDRNVLTSMAFGWGCR</sequence>
<evidence type="ECO:0000313" key="1">
    <source>
        <dbReference type="EMBL" id="UQC74843.1"/>
    </source>
</evidence>
<evidence type="ECO:0000313" key="2">
    <source>
        <dbReference type="Proteomes" id="UP000830671"/>
    </source>
</evidence>
<keyword evidence="2" id="KW-1185">Reference proteome</keyword>
<dbReference type="GeneID" id="73335545"/>
<name>A0A9Q8W8Q9_9PEZI</name>